<sequence>MLMILETDRLRIRQWTRGEEVELTEFLADPEVMLAYEEPFTQEEIVEWLRWNIASYETKGYGLWAVELKETKEVIGECGLTDQWIDGRPYFEITHHFKKSACHEDYMLEATQAIIQYAFESLGAHAIVAIVRDVNVESMNVAIQNGMTILKRIIKEYKEVQMPHYIFKIER</sequence>
<dbReference type="STRING" id="1140003.OMY_02232"/>
<dbReference type="InterPro" id="IPR000182">
    <property type="entry name" value="GNAT_dom"/>
</dbReference>
<evidence type="ECO:0000313" key="3">
    <source>
        <dbReference type="Proteomes" id="UP000015961"/>
    </source>
</evidence>
<evidence type="ECO:0000259" key="1">
    <source>
        <dbReference type="Pfam" id="PF13302"/>
    </source>
</evidence>
<evidence type="ECO:0000313" key="2">
    <source>
        <dbReference type="EMBL" id="EOT84209.1"/>
    </source>
</evidence>
<dbReference type="SUPFAM" id="SSF55729">
    <property type="entry name" value="Acyl-CoA N-acyltransferases (Nat)"/>
    <property type="match status" value="1"/>
</dbReference>
<dbReference type="Pfam" id="PF13302">
    <property type="entry name" value="Acetyltransf_3"/>
    <property type="match status" value="1"/>
</dbReference>
<reference evidence="2 3" key="1">
    <citation type="submission" date="2013-03" db="EMBL/GenBank/DDBJ databases">
        <title>The Genome Sequence of Enterococcus sulfureus ATCC_49903 (PacBio/Illumina hybrid assembly).</title>
        <authorList>
            <consortium name="The Broad Institute Genomics Platform"/>
            <consortium name="The Broad Institute Genome Sequencing Center for Infectious Disease"/>
            <person name="Earl A."/>
            <person name="Russ C."/>
            <person name="Gilmore M."/>
            <person name="Surin D."/>
            <person name="Walker B."/>
            <person name="Young S."/>
            <person name="Zeng Q."/>
            <person name="Gargeya S."/>
            <person name="Fitzgerald M."/>
            <person name="Haas B."/>
            <person name="Abouelleil A."/>
            <person name="Allen A.W."/>
            <person name="Alvarado L."/>
            <person name="Arachchi H.M."/>
            <person name="Berlin A.M."/>
            <person name="Chapman S.B."/>
            <person name="Gainer-Dewar J."/>
            <person name="Goldberg J."/>
            <person name="Griggs A."/>
            <person name="Gujja S."/>
            <person name="Hansen M."/>
            <person name="Howarth C."/>
            <person name="Imamovic A."/>
            <person name="Ireland A."/>
            <person name="Larimer J."/>
            <person name="McCowan C."/>
            <person name="Murphy C."/>
            <person name="Pearson M."/>
            <person name="Poon T.W."/>
            <person name="Priest M."/>
            <person name="Roberts A."/>
            <person name="Saif S."/>
            <person name="Shea T."/>
            <person name="Sisk P."/>
            <person name="Sykes S."/>
            <person name="Wortman J."/>
            <person name="Nusbaum C."/>
            <person name="Birren B."/>
        </authorList>
    </citation>
    <scope>NUCLEOTIDE SEQUENCE [LARGE SCALE GENOMIC DNA]</scope>
    <source>
        <strain evidence="2 3">ATCC 49903</strain>
    </source>
</reference>
<gene>
    <name evidence="2" type="ORF">I573_01110</name>
</gene>
<dbReference type="EMBL" id="ASWO01000004">
    <property type="protein sequence ID" value="EOT84209.1"/>
    <property type="molecule type" value="Genomic_DNA"/>
</dbReference>
<keyword evidence="3" id="KW-1185">Reference proteome</keyword>
<dbReference type="RefSeq" id="WP_016186648.1">
    <property type="nucleotide sequence ID" value="NZ_ASWO01000004.1"/>
</dbReference>
<dbReference type="OrthoDB" id="9798081at2"/>
<dbReference type="InterPro" id="IPR016181">
    <property type="entry name" value="Acyl_CoA_acyltransferase"/>
</dbReference>
<dbReference type="PANTHER" id="PTHR43792">
    <property type="entry name" value="GNAT FAMILY, PUTATIVE (AFU_ORTHOLOGUE AFUA_3G00765)-RELATED-RELATED"/>
    <property type="match status" value="1"/>
</dbReference>
<dbReference type="eggNOG" id="COG1670">
    <property type="taxonomic scope" value="Bacteria"/>
</dbReference>
<dbReference type="Gene3D" id="3.40.630.30">
    <property type="match status" value="1"/>
</dbReference>
<dbReference type="GO" id="GO:0016747">
    <property type="term" value="F:acyltransferase activity, transferring groups other than amino-acyl groups"/>
    <property type="evidence" value="ECO:0007669"/>
    <property type="project" value="InterPro"/>
</dbReference>
<dbReference type="PANTHER" id="PTHR43792:SF1">
    <property type="entry name" value="N-ACETYLTRANSFERASE DOMAIN-CONTAINING PROTEIN"/>
    <property type="match status" value="1"/>
</dbReference>
<name>S0NSC6_9ENTE</name>
<dbReference type="Proteomes" id="UP000015961">
    <property type="component" value="Unassembled WGS sequence"/>
</dbReference>
<dbReference type="InterPro" id="IPR051531">
    <property type="entry name" value="N-acetyltransferase"/>
</dbReference>
<organism evidence="2 3">
    <name type="scientific">Enterococcus sulfureus ATCC 49903</name>
    <dbReference type="NCBI Taxonomy" id="1140003"/>
    <lineage>
        <taxon>Bacteria</taxon>
        <taxon>Bacillati</taxon>
        <taxon>Bacillota</taxon>
        <taxon>Bacilli</taxon>
        <taxon>Lactobacillales</taxon>
        <taxon>Enterococcaceae</taxon>
        <taxon>Enterococcus</taxon>
    </lineage>
</organism>
<dbReference type="PATRIC" id="fig|1140003.3.peg.2144"/>
<feature type="domain" description="N-acetyltransferase" evidence="1">
    <location>
        <begin position="9"/>
        <end position="148"/>
    </location>
</feature>
<protein>
    <recommendedName>
        <fullName evidence="1">N-acetyltransferase domain-containing protein</fullName>
    </recommendedName>
</protein>
<comment type="caution">
    <text evidence="2">The sequence shown here is derived from an EMBL/GenBank/DDBJ whole genome shotgun (WGS) entry which is preliminary data.</text>
</comment>
<accession>S0NSC6</accession>
<dbReference type="AlphaFoldDB" id="S0NSC6"/>
<proteinExistence type="predicted"/>